<keyword evidence="1" id="KW-0812">Transmembrane</keyword>
<dbReference type="KEGG" id="vg:6372482"/>
<protein>
    <submittedName>
        <fullName evidence="2">Uncharacterized protein</fullName>
    </submittedName>
</protein>
<accession>B3FJ51</accession>
<reference evidence="2 3" key="1">
    <citation type="journal article" date="2008" name="Virology">
        <title>Characterization of Pseudomonas chlororaphis myovirus 201varphi2-1 via genomic sequencing, mass spectrometry, and electron microscopy.</title>
        <authorList>
            <person name="Thomas J.A."/>
            <person name="Rolando M.R."/>
            <person name="Carroll C.A."/>
            <person name="Shen P.S."/>
            <person name="Belnap D.M."/>
            <person name="Weintraub S.T."/>
            <person name="Serwer P."/>
            <person name="Hardies S.C."/>
        </authorList>
    </citation>
    <scope>NUCLEOTIDE SEQUENCE</scope>
</reference>
<evidence type="ECO:0000256" key="1">
    <source>
        <dbReference type="SAM" id="Phobius"/>
    </source>
</evidence>
<sequence length="39" mass="4363">MHTRSTDYVKYDLGTTVILWGLGIGLAGGFIYNLIKDFL</sequence>
<organism evidence="2 3">
    <name type="scientific">Pseudomonas phage 201phi2-1</name>
    <name type="common">Pseudomonas chlororaphis phage 201phi2-1</name>
    <dbReference type="NCBI Taxonomy" id="198110"/>
    <lineage>
        <taxon>Viruses</taxon>
        <taxon>Duplodnaviria</taxon>
        <taxon>Heunggongvirae</taxon>
        <taxon>Uroviricota</taxon>
        <taxon>Caudoviricetes</taxon>
        <taxon>Chimalliviridae</taxon>
        <taxon>Serwervirus</taxon>
        <taxon>Serwervirus 201phi21</taxon>
    </lineage>
</organism>
<dbReference type="EMBL" id="EU197055">
    <property type="protein sequence ID" value="ABY63018.1"/>
    <property type="molecule type" value="Genomic_DNA"/>
</dbReference>
<keyword evidence="1" id="KW-0472">Membrane</keyword>
<evidence type="ECO:0000313" key="2">
    <source>
        <dbReference type="EMBL" id="ABY63018.1"/>
    </source>
</evidence>
<organismHost>
    <name type="scientific">Pseudomonas chlororaphis</name>
    <dbReference type="NCBI Taxonomy" id="587753"/>
</organismHost>
<dbReference type="RefSeq" id="YP_001956912.1">
    <property type="nucleotide sequence ID" value="NC_010821.1"/>
</dbReference>
<name>B3FJ51_BP201</name>
<feature type="transmembrane region" description="Helical" evidence="1">
    <location>
        <begin position="17"/>
        <end position="35"/>
    </location>
</feature>
<keyword evidence="3" id="KW-1185">Reference proteome</keyword>
<gene>
    <name evidence="2" type="ORF">201phi2-1p188</name>
</gene>
<proteinExistence type="predicted"/>
<dbReference type="Proteomes" id="UP000002421">
    <property type="component" value="Segment"/>
</dbReference>
<keyword evidence="1" id="KW-1133">Transmembrane helix</keyword>
<evidence type="ECO:0000313" key="3">
    <source>
        <dbReference type="Proteomes" id="UP000002421"/>
    </source>
</evidence>